<sequence length="153" mass="17980">MKYLKTFLFGFLIISTNPEMFAQDSLSYKTIFPAGINLEYGIGNYSVKDEYISKEKYSGTLPYFNIEWIRFHNKNGYRLEFEYRNSTNIKNNNISAKVQQFTFNQDFIYPVGSFSLISKNVYAYLGPSVQFFYYDINYNFVTPGTFITPRTYG</sequence>
<accession>X0TGM0</accession>
<gene>
    <name evidence="1" type="ORF">S01H1_22843</name>
</gene>
<organism evidence="1">
    <name type="scientific">marine sediment metagenome</name>
    <dbReference type="NCBI Taxonomy" id="412755"/>
    <lineage>
        <taxon>unclassified sequences</taxon>
        <taxon>metagenomes</taxon>
        <taxon>ecological metagenomes</taxon>
    </lineage>
</organism>
<evidence type="ECO:0000313" key="1">
    <source>
        <dbReference type="EMBL" id="GAF92364.1"/>
    </source>
</evidence>
<evidence type="ECO:0008006" key="2">
    <source>
        <dbReference type="Google" id="ProtNLM"/>
    </source>
</evidence>
<proteinExistence type="predicted"/>
<dbReference type="AlphaFoldDB" id="X0TGM0"/>
<comment type="caution">
    <text evidence="1">The sequence shown here is derived from an EMBL/GenBank/DDBJ whole genome shotgun (WGS) entry which is preliminary data.</text>
</comment>
<protein>
    <recommendedName>
        <fullName evidence="2">Outer membrane protein beta-barrel domain-containing protein</fullName>
    </recommendedName>
</protein>
<dbReference type="EMBL" id="BARS01012998">
    <property type="protein sequence ID" value="GAF92364.1"/>
    <property type="molecule type" value="Genomic_DNA"/>
</dbReference>
<feature type="non-terminal residue" evidence="1">
    <location>
        <position position="153"/>
    </location>
</feature>
<reference evidence="1" key="1">
    <citation type="journal article" date="2014" name="Front. Microbiol.">
        <title>High frequency of phylogenetically diverse reductive dehalogenase-homologous genes in deep subseafloor sedimentary metagenomes.</title>
        <authorList>
            <person name="Kawai M."/>
            <person name="Futagami T."/>
            <person name="Toyoda A."/>
            <person name="Takaki Y."/>
            <person name="Nishi S."/>
            <person name="Hori S."/>
            <person name="Arai W."/>
            <person name="Tsubouchi T."/>
            <person name="Morono Y."/>
            <person name="Uchiyama I."/>
            <person name="Ito T."/>
            <person name="Fujiyama A."/>
            <person name="Inagaki F."/>
            <person name="Takami H."/>
        </authorList>
    </citation>
    <scope>NUCLEOTIDE SEQUENCE</scope>
    <source>
        <strain evidence="1">Expedition CK06-06</strain>
    </source>
</reference>
<name>X0TGM0_9ZZZZ</name>